<protein>
    <submittedName>
        <fullName evidence="2">Uncharacterized protein</fullName>
    </submittedName>
</protein>
<gene>
    <name evidence="2" type="ORF">GCM10010307_17830</name>
</gene>
<comment type="caution">
    <text evidence="2">The sequence shown here is derived from an EMBL/GenBank/DDBJ whole genome shotgun (WGS) entry which is preliminary data.</text>
</comment>
<accession>A0ABN3QJJ2</accession>
<sequence length="191" mass="19348">MPRRGLGAPAAPGRPVPPALARPGSVAADPAVRPGSTDGPHPAVRTPTPTVAAHPAPASYPGTPGAQLPAGAAPTEVVAARQPGAQRVRPLPLALTTAATTPHDRPSPGTAAWQATGVPSQPVVPGTAQDARPGHAGHADPAGHPPRADRGTEQPDPVEAAPVDVARLADLVHHRIVRRLAVEAERRGVRR</sequence>
<feature type="compositionally biased region" description="Low complexity" evidence="1">
    <location>
        <begin position="40"/>
        <end position="57"/>
    </location>
</feature>
<dbReference type="Proteomes" id="UP001500151">
    <property type="component" value="Unassembled WGS sequence"/>
</dbReference>
<evidence type="ECO:0000313" key="2">
    <source>
        <dbReference type="EMBL" id="GAA2628179.1"/>
    </source>
</evidence>
<reference evidence="2 3" key="1">
    <citation type="journal article" date="2019" name="Int. J. Syst. Evol. Microbiol.">
        <title>The Global Catalogue of Microorganisms (GCM) 10K type strain sequencing project: providing services to taxonomists for standard genome sequencing and annotation.</title>
        <authorList>
            <consortium name="The Broad Institute Genomics Platform"/>
            <consortium name="The Broad Institute Genome Sequencing Center for Infectious Disease"/>
            <person name="Wu L."/>
            <person name="Ma J."/>
        </authorList>
    </citation>
    <scope>NUCLEOTIDE SEQUENCE [LARGE SCALE GENOMIC DNA]</scope>
    <source>
        <strain evidence="2 3">JCM 4524</strain>
    </source>
</reference>
<evidence type="ECO:0000313" key="3">
    <source>
        <dbReference type="Proteomes" id="UP001500151"/>
    </source>
</evidence>
<feature type="region of interest" description="Disordered" evidence="1">
    <location>
        <begin position="1"/>
        <end position="162"/>
    </location>
</feature>
<keyword evidence="3" id="KW-1185">Reference proteome</keyword>
<feature type="compositionally biased region" description="Low complexity" evidence="1">
    <location>
        <begin position="90"/>
        <end position="101"/>
    </location>
</feature>
<evidence type="ECO:0000256" key="1">
    <source>
        <dbReference type="SAM" id="MobiDB-lite"/>
    </source>
</evidence>
<proteinExistence type="predicted"/>
<dbReference type="EMBL" id="BAAASJ010000020">
    <property type="protein sequence ID" value="GAA2628179.1"/>
    <property type="molecule type" value="Genomic_DNA"/>
</dbReference>
<feature type="compositionally biased region" description="Low complexity" evidence="1">
    <location>
        <begin position="1"/>
        <end position="11"/>
    </location>
</feature>
<name>A0ABN3QJJ2_9ACTN</name>
<organism evidence="2 3">
    <name type="scientific">Streptomyces vastus</name>
    <dbReference type="NCBI Taxonomy" id="285451"/>
    <lineage>
        <taxon>Bacteria</taxon>
        <taxon>Bacillati</taxon>
        <taxon>Actinomycetota</taxon>
        <taxon>Actinomycetes</taxon>
        <taxon>Kitasatosporales</taxon>
        <taxon>Streptomycetaceae</taxon>
        <taxon>Streptomyces</taxon>
    </lineage>
</organism>